<reference evidence="12 13" key="1">
    <citation type="submission" date="2016-05" db="EMBL/GenBank/DDBJ databases">
        <title>First whole genome sequencing of Entamoeba histolytica HM1:IMSS-clone-6.</title>
        <authorList>
            <person name="Mukherjee Avik.K."/>
            <person name="Izumyama S."/>
            <person name="Nakada-Tsukui K."/>
            <person name="Nozaki T."/>
        </authorList>
    </citation>
    <scope>NUCLEOTIDE SEQUENCE [LARGE SCALE GENOMIC DNA]</scope>
    <source>
        <strain evidence="12 13">HM1:IMSS clone 6</strain>
    </source>
</reference>
<dbReference type="Proteomes" id="UP000078387">
    <property type="component" value="Unassembled WGS sequence"/>
</dbReference>
<dbReference type="VEuPathDB" id="AmoebaDB:EHI_011510"/>
<dbReference type="InterPro" id="IPR011009">
    <property type="entry name" value="Kinase-like_dom_sf"/>
</dbReference>
<accession>A0A5K1UZV1</accession>
<dbReference type="GO" id="GO:0004674">
    <property type="term" value="F:protein serine/threonine kinase activity"/>
    <property type="evidence" value="ECO:0007669"/>
    <property type="project" value="UniProtKB-KW"/>
</dbReference>
<dbReference type="FunFam" id="3.30.200.20:FF:000315">
    <property type="entry name" value="Calcium-dependent protein kinase 3"/>
    <property type="match status" value="1"/>
</dbReference>
<keyword evidence="6 12" id="KW-0418">Kinase</keyword>
<dbReference type="AlphaFoldDB" id="A0A5K1UZV1"/>
<organism evidence="12 13">
    <name type="scientific">Entamoeba histolytica</name>
    <dbReference type="NCBI Taxonomy" id="5759"/>
    <lineage>
        <taxon>Eukaryota</taxon>
        <taxon>Amoebozoa</taxon>
        <taxon>Evosea</taxon>
        <taxon>Archamoebae</taxon>
        <taxon>Mastigamoebida</taxon>
        <taxon>Entamoebidae</taxon>
        <taxon>Entamoeba</taxon>
    </lineage>
</organism>
<dbReference type="PANTHER" id="PTHR24347">
    <property type="entry name" value="SERINE/THREONINE-PROTEIN KINASE"/>
    <property type="match status" value="1"/>
</dbReference>
<comment type="catalytic activity">
    <reaction evidence="9">
        <text>L-seryl-[protein] + ATP = O-phospho-L-seryl-[protein] + ADP + H(+)</text>
        <dbReference type="Rhea" id="RHEA:17989"/>
        <dbReference type="Rhea" id="RHEA-COMP:9863"/>
        <dbReference type="Rhea" id="RHEA-COMP:11604"/>
        <dbReference type="ChEBI" id="CHEBI:15378"/>
        <dbReference type="ChEBI" id="CHEBI:29999"/>
        <dbReference type="ChEBI" id="CHEBI:30616"/>
        <dbReference type="ChEBI" id="CHEBI:83421"/>
        <dbReference type="ChEBI" id="CHEBI:456216"/>
        <dbReference type="EC" id="2.7.11.1"/>
    </reaction>
</comment>
<keyword evidence="3" id="KW-0723">Serine/threonine-protein kinase</keyword>
<dbReference type="VEuPathDB" id="AmoebaDB:EHI5A_143620"/>
<comment type="similarity">
    <text evidence="1">Belongs to the protein kinase superfamily. CAMK Ser/Thr protein kinase family. CaMK subfamily.</text>
</comment>
<evidence type="ECO:0000256" key="8">
    <source>
        <dbReference type="ARBA" id="ARBA00047899"/>
    </source>
</evidence>
<comment type="catalytic activity">
    <reaction evidence="8">
        <text>L-threonyl-[protein] + ATP = O-phospho-L-threonyl-[protein] + ADP + H(+)</text>
        <dbReference type="Rhea" id="RHEA:46608"/>
        <dbReference type="Rhea" id="RHEA-COMP:11060"/>
        <dbReference type="Rhea" id="RHEA-COMP:11605"/>
        <dbReference type="ChEBI" id="CHEBI:15378"/>
        <dbReference type="ChEBI" id="CHEBI:30013"/>
        <dbReference type="ChEBI" id="CHEBI:30616"/>
        <dbReference type="ChEBI" id="CHEBI:61977"/>
        <dbReference type="ChEBI" id="CHEBI:456216"/>
        <dbReference type="EC" id="2.7.11.1"/>
    </reaction>
</comment>
<evidence type="ECO:0000256" key="1">
    <source>
        <dbReference type="ARBA" id="ARBA00005354"/>
    </source>
</evidence>
<dbReference type="VEuPathDB" id="AmoebaDB:EHI7A_096130"/>
<dbReference type="GO" id="GO:0005524">
    <property type="term" value="F:ATP binding"/>
    <property type="evidence" value="ECO:0007669"/>
    <property type="project" value="UniProtKB-KW"/>
</dbReference>
<dbReference type="VEuPathDB" id="AmoebaDB:KM1_178230"/>
<gene>
    <name evidence="12" type="ORF">CL6EHI_011510</name>
</gene>
<dbReference type="SUPFAM" id="SSF49879">
    <property type="entry name" value="SMAD/FHA domain"/>
    <property type="match status" value="1"/>
</dbReference>
<dbReference type="SMART" id="SM00220">
    <property type="entry name" value="S_TKc"/>
    <property type="match status" value="1"/>
</dbReference>
<keyword evidence="5" id="KW-0547">Nucleotide-binding</keyword>
<evidence type="ECO:0000256" key="7">
    <source>
        <dbReference type="ARBA" id="ARBA00022840"/>
    </source>
</evidence>
<feature type="domain" description="FHA" evidence="10">
    <location>
        <begin position="24"/>
        <end position="76"/>
    </location>
</feature>
<evidence type="ECO:0000256" key="5">
    <source>
        <dbReference type="ARBA" id="ARBA00022741"/>
    </source>
</evidence>
<dbReference type="PROSITE" id="PS50006">
    <property type="entry name" value="FHA_DOMAIN"/>
    <property type="match status" value="1"/>
</dbReference>
<dbReference type="EC" id="2.7.11.1" evidence="2"/>
<evidence type="ECO:0000313" key="12">
    <source>
        <dbReference type="EMBL" id="GAT98332.1"/>
    </source>
</evidence>
<dbReference type="InterPro" id="IPR008271">
    <property type="entry name" value="Ser/Thr_kinase_AS"/>
</dbReference>
<evidence type="ECO:0000256" key="6">
    <source>
        <dbReference type="ARBA" id="ARBA00022777"/>
    </source>
</evidence>
<dbReference type="VEuPathDB" id="AmoebaDB:EHI8A_106390"/>
<dbReference type="OMA" id="RWLTHAT"/>
<evidence type="ECO:0000256" key="3">
    <source>
        <dbReference type="ARBA" id="ARBA00022527"/>
    </source>
</evidence>
<evidence type="ECO:0000256" key="2">
    <source>
        <dbReference type="ARBA" id="ARBA00012513"/>
    </source>
</evidence>
<dbReference type="FunFam" id="1.10.510.10:FF:000571">
    <property type="entry name" value="Maternal embryonic leucine zipper kinase"/>
    <property type="match status" value="1"/>
</dbReference>
<evidence type="ECO:0000259" key="11">
    <source>
        <dbReference type="PROSITE" id="PS50011"/>
    </source>
</evidence>
<name>A0A5K1UZV1_ENTHI</name>
<evidence type="ECO:0000256" key="9">
    <source>
        <dbReference type="ARBA" id="ARBA00048679"/>
    </source>
</evidence>
<dbReference type="Gene3D" id="1.10.510.10">
    <property type="entry name" value="Transferase(Phosphotransferase) domain 1"/>
    <property type="match status" value="1"/>
</dbReference>
<evidence type="ECO:0000259" key="10">
    <source>
        <dbReference type="PROSITE" id="PS50006"/>
    </source>
</evidence>
<evidence type="ECO:0000256" key="4">
    <source>
        <dbReference type="ARBA" id="ARBA00022679"/>
    </source>
</evidence>
<dbReference type="InterPro" id="IPR000719">
    <property type="entry name" value="Prot_kinase_dom"/>
</dbReference>
<dbReference type="InterPro" id="IPR008984">
    <property type="entry name" value="SMAD_FHA_dom_sf"/>
</dbReference>
<keyword evidence="7" id="KW-0067">ATP-binding</keyword>
<dbReference type="EMBL" id="BDEQ01000001">
    <property type="protein sequence ID" value="GAT98332.1"/>
    <property type="molecule type" value="Genomic_DNA"/>
</dbReference>
<comment type="caution">
    <text evidence="12">The sequence shown here is derived from an EMBL/GenBank/DDBJ whole genome shotgun (WGS) entry which is preliminary data.</text>
</comment>
<dbReference type="CDD" id="cd05117">
    <property type="entry name" value="STKc_CAMK"/>
    <property type="match status" value="1"/>
</dbReference>
<dbReference type="PROSITE" id="PS00108">
    <property type="entry name" value="PROTEIN_KINASE_ST"/>
    <property type="match status" value="1"/>
</dbReference>
<dbReference type="SUPFAM" id="SSF56112">
    <property type="entry name" value="Protein kinase-like (PK-like)"/>
    <property type="match status" value="1"/>
</dbReference>
<sequence length="424" mass="48215">MTSWGRLVCFTPGLPSLEIYDETIVLGRNNHKTKIHEACISGNHCSIKKIITDGAPIQYLLTDTSTNGTYVNGEKVGRGKTVTIRSYDEITLLDKKVAKCAIYMFESYIEKNEELVDGGPQDKYEFLDLCGVGNFAVVRKVKEIQTGEVYAMKMIDLQKAQGVSKRENAILDECEILKRLDHPNIIKLKEVYQTTKYLYMVIELVTGGELFDQIVAETHFTEAKCRIIIRQIFSALEYLHSQNIIHRDLKPENILCVKAGTDEIKITDFGLSRIINPETLAKTMCGTPLYVSPEILSGKPYNGSKVDVWSTGVVLYVMACGFPPFVEGENDGNRMLFDNILAGKFEFRSPFWDNKSLELKDLIKHMLVVDPEERYSIEDCVNHPFMKMKISDEQLKRTVSDIVMEEPKDKKGIEELSKYSYIPK</sequence>
<keyword evidence="4" id="KW-0808">Transferase</keyword>
<feature type="domain" description="Protein kinase" evidence="11">
    <location>
        <begin position="124"/>
        <end position="386"/>
    </location>
</feature>
<dbReference type="SMART" id="SM00240">
    <property type="entry name" value="FHA"/>
    <property type="match status" value="1"/>
</dbReference>
<evidence type="ECO:0000313" key="13">
    <source>
        <dbReference type="Proteomes" id="UP000078387"/>
    </source>
</evidence>
<dbReference type="PROSITE" id="PS50011">
    <property type="entry name" value="PROTEIN_KINASE_DOM"/>
    <property type="match status" value="1"/>
</dbReference>
<dbReference type="Pfam" id="PF00069">
    <property type="entry name" value="Pkinase"/>
    <property type="match status" value="1"/>
</dbReference>
<dbReference type="InterPro" id="IPR000253">
    <property type="entry name" value="FHA_dom"/>
</dbReference>
<proteinExistence type="inferred from homology"/>
<protein>
    <recommendedName>
        <fullName evidence="2">non-specific serine/threonine protein kinase</fullName>
        <ecNumber evidence="2">2.7.11.1</ecNumber>
    </recommendedName>
</protein>
<dbReference type="Pfam" id="PF00498">
    <property type="entry name" value="FHA"/>
    <property type="match status" value="1"/>
</dbReference>
<dbReference type="Gene3D" id="2.60.200.20">
    <property type="match status" value="1"/>
</dbReference>